<organism evidence="4 5">
    <name type="scientific">Quercus rubra</name>
    <name type="common">Northern red oak</name>
    <name type="synonym">Quercus borealis</name>
    <dbReference type="NCBI Taxonomy" id="3512"/>
    <lineage>
        <taxon>Eukaryota</taxon>
        <taxon>Viridiplantae</taxon>
        <taxon>Streptophyta</taxon>
        <taxon>Embryophyta</taxon>
        <taxon>Tracheophyta</taxon>
        <taxon>Spermatophyta</taxon>
        <taxon>Magnoliopsida</taxon>
        <taxon>eudicotyledons</taxon>
        <taxon>Gunneridae</taxon>
        <taxon>Pentapetalae</taxon>
        <taxon>rosids</taxon>
        <taxon>fabids</taxon>
        <taxon>Fagales</taxon>
        <taxon>Fagaceae</taxon>
        <taxon>Quercus</taxon>
    </lineage>
</organism>
<dbReference type="AlphaFoldDB" id="A0AAN7FW96"/>
<evidence type="ECO:0000313" key="5">
    <source>
        <dbReference type="Proteomes" id="UP001324115"/>
    </source>
</evidence>
<dbReference type="Gene3D" id="3.30.70.80">
    <property type="entry name" value="Peptidase S8 propeptide/proteinase inhibitor I9"/>
    <property type="match status" value="1"/>
</dbReference>
<protein>
    <recommendedName>
        <fullName evidence="3">Inhibitor I9 domain-containing protein</fullName>
    </recommendedName>
</protein>
<gene>
    <name evidence="4" type="ORF">RGQ29_010872</name>
</gene>
<dbReference type="PANTHER" id="PTHR48222:SF4">
    <property type="entry name" value="PROTEINASE INHIBITOR, PROPEPTIDE"/>
    <property type="match status" value="1"/>
</dbReference>
<keyword evidence="5" id="KW-1185">Reference proteome</keyword>
<keyword evidence="2" id="KW-0732">Signal</keyword>
<dbReference type="EMBL" id="JAXUIC010000002">
    <property type="protein sequence ID" value="KAK4601483.1"/>
    <property type="molecule type" value="Genomic_DNA"/>
</dbReference>
<accession>A0AAN7FW96</accession>
<dbReference type="Proteomes" id="UP001324115">
    <property type="component" value="Unassembled WGS sequence"/>
</dbReference>
<evidence type="ECO:0000313" key="4">
    <source>
        <dbReference type="EMBL" id="KAK4601483.1"/>
    </source>
</evidence>
<comment type="caution">
    <text evidence="4">The sequence shown here is derived from an EMBL/GenBank/DDBJ whole genome shotgun (WGS) entry which is preliminary data.</text>
</comment>
<reference evidence="4 5" key="1">
    <citation type="journal article" date="2023" name="G3 (Bethesda)">
        <title>A haplotype-resolved chromosome-scale genome for Quercus rubra L. provides insights into the genetics of adaptive traits for red oak species.</title>
        <authorList>
            <person name="Kapoor B."/>
            <person name="Jenkins J."/>
            <person name="Schmutz J."/>
            <person name="Zhebentyayeva T."/>
            <person name="Kuelheim C."/>
            <person name="Coggeshall M."/>
            <person name="Heim C."/>
            <person name="Lasky J.R."/>
            <person name="Leites L."/>
            <person name="Islam-Faridi N."/>
            <person name="Romero-Severson J."/>
            <person name="DeLeo V.L."/>
            <person name="Lucas S.M."/>
            <person name="Lazic D."/>
            <person name="Gailing O."/>
            <person name="Carlson J."/>
            <person name="Staton M."/>
        </authorList>
    </citation>
    <scope>NUCLEOTIDE SEQUENCE [LARGE SCALE GENOMIC DNA]</scope>
    <source>
        <strain evidence="4">Pseudo-F2</strain>
    </source>
</reference>
<evidence type="ECO:0000259" key="3">
    <source>
        <dbReference type="Pfam" id="PF05922"/>
    </source>
</evidence>
<evidence type="ECO:0000256" key="1">
    <source>
        <dbReference type="SAM" id="MobiDB-lite"/>
    </source>
</evidence>
<evidence type="ECO:0000256" key="2">
    <source>
        <dbReference type="SAM" id="SignalP"/>
    </source>
</evidence>
<sequence>MGLTPTTLSFLSLASLLLLLISITTMAERVPEKKPDQSSSSSSESESTVHIVYVERPQDMEPEAFHIQTLASVLGSEEAAKEALIYSYKTAASGFSAKLTPQQVSLIAKLPGVLQVVPSRTLQLHAGPGRLH</sequence>
<feature type="region of interest" description="Disordered" evidence="1">
    <location>
        <begin position="30"/>
        <end position="49"/>
    </location>
</feature>
<feature type="signal peptide" evidence="2">
    <location>
        <begin position="1"/>
        <end position="27"/>
    </location>
</feature>
<dbReference type="PANTHER" id="PTHR48222">
    <property type="entry name" value="PROTEINASE INHIBITOR, PROPEPTIDE"/>
    <property type="match status" value="1"/>
</dbReference>
<dbReference type="Pfam" id="PF05922">
    <property type="entry name" value="Inhibitor_I9"/>
    <property type="match status" value="1"/>
</dbReference>
<name>A0AAN7FW96_QUERU</name>
<proteinExistence type="predicted"/>
<feature type="chain" id="PRO_5042998661" description="Inhibitor I9 domain-containing protein" evidence="2">
    <location>
        <begin position="28"/>
        <end position="132"/>
    </location>
</feature>
<feature type="domain" description="Inhibitor I9" evidence="3">
    <location>
        <begin position="50"/>
        <end position="125"/>
    </location>
</feature>
<dbReference type="InterPro" id="IPR037045">
    <property type="entry name" value="S8pro/Inhibitor_I9_sf"/>
</dbReference>
<dbReference type="InterPro" id="IPR010259">
    <property type="entry name" value="S8pro/Inhibitor_I9"/>
</dbReference>